<feature type="domain" description="HTH gntR-type" evidence="4">
    <location>
        <begin position="6"/>
        <end position="73"/>
    </location>
</feature>
<dbReference type="EMBL" id="WNDQ01000043">
    <property type="protein sequence ID" value="KAF1020005.1"/>
    <property type="molecule type" value="Genomic_DNA"/>
</dbReference>
<evidence type="ECO:0000256" key="3">
    <source>
        <dbReference type="ARBA" id="ARBA00023163"/>
    </source>
</evidence>
<evidence type="ECO:0000313" key="6">
    <source>
        <dbReference type="Proteomes" id="UP000461670"/>
    </source>
</evidence>
<dbReference type="InterPro" id="IPR012318">
    <property type="entry name" value="HTH_CRP"/>
</dbReference>
<dbReference type="GO" id="GO:0003700">
    <property type="term" value="F:DNA-binding transcription factor activity"/>
    <property type="evidence" value="ECO:0007669"/>
    <property type="project" value="InterPro"/>
</dbReference>
<dbReference type="PANTHER" id="PTHR43537">
    <property type="entry name" value="TRANSCRIPTIONAL REGULATOR, GNTR FAMILY"/>
    <property type="match status" value="1"/>
</dbReference>
<dbReference type="InterPro" id="IPR011711">
    <property type="entry name" value="GntR_C"/>
</dbReference>
<sequence>MPRLPGQSRRRLANQILNLLREANFEVGHHLREQQMADTLGVSRTPIRAALQLLGDEGIVEVRKNLGFFLARPHSELPVADFDVSSSGGQALYEQLVNDRIAGTIPNTLTQTDIAKRYGVDRVTLLRTLERLAEDGLIERNKGQGWTFLPTLDSDRALRSGYNFRLMVEPANFLLPTFQPDRAALERSRMQHLFLVAHPDIASVSSMQLFETDAAFHEMFAEFSGNIFVLQAIQQQNRLRKLMEFAGYANRRRVRDWCGEHLAIIDSVAVGDYAKAGNLMREHLTHADDAAARPGKVPRTAVRPRKAA</sequence>
<proteinExistence type="predicted"/>
<evidence type="ECO:0000256" key="1">
    <source>
        <dbReference type="ARBA" id="ARBA00023015"/>
    </source>
</evidence>
<dbReference type="Pfam" id="PF00392">
    <property type="entry name" value="GntR"/>
    <property type="match status" value="1"/>
</dbReference>
<dbReference type="Pfam" id="PF07729">
    <property type="entry name" value="FCD"/>
    <property type="match status" value="1"/>
</dbReference>
<dbReference type="SMART" id="SM00895">
    <property type="entry name" value="FCD"/>
    <property type="match status" value="1"/>
</dbReference>
<dbReference type="SMART" id="SM00345">
    <property type="entry name" value="HTH_GNTR"/>
    <property type="match status" value="2"/>
</dbReference>
<keyword evidence="2" id="KW-0238">DNA-binding</keyword>
<accession>A0A7V8FMD0</accession>
<dbReference type="PROSITE" id="PS50949">
    <property type="entry name" value="HTH_GNTR"/>
    <property type="match status" value="1"/>
</dbReference>
<evidence type="ECO:0000259" key="4">
    <source>
        <dbReference type="PROSITE" id="PS50949"/>
    </source>
</evidence>
<dbReference type="PANTHER" id="PTHR43537:SF45">
    <property type="entry name" value="GNTR FAMILY REGULATORY PROTEIN"/>
    <property type="match status" value="1"/>
</dbReference>
<gene>
    <name evidence="5" type="ORF">GAK30_02800</name>
</gene>
<comment type="caution">
    <text evidence="5">The sequence shown here is derived from an EMBL/GenBank/DDBJ whole genome shotgun (WGS) entry which is preliminary data.</text>
</comment>
<protein>
    <recommendedName>
        <fullName evidence="4">HTH gntR-type domain-containing protein</fullName>
    </recommendedName>
</protein>
<dbReference type="InterPro" id="IPR036390">
    <property type="entry name" value="WH_DNA-bd_sf"/>
</dbReference>
<evidence type="ECO:0000313" key="5">
    <source>
        <dbReference type="EMBL" id="KAF1020005.1"/>
    </source>
</evidence>
<dbReference type="InterPro" id="IPR036388">
    <property type="entry name" value="WH-like_DNA-bd_sf"/>
</dbReference>
<name>A0A7V8FMD0_9BURK</name>
<reference evidence="6" key="1">
    <citation type="journal article" date="2020" name="MBio">
        <title>Horizontal gene transfer to a defensive symbiont with a reduced genome amongst a multipartite beetle microbiome.</title>
        <authorList>
            <person name="Waterworth S.C."/>
            <person name="Florez L.V."/>
            <person name="Rees E.R."/>
            <person name="Hertweck C."/>
            <person name="Kaltenpoth M."/>
            <person name="Kwan J.C."/>
        </authorList>
    </citation>
    <scope>NUCLEOTIDE SEQUENCE [LARGE SCALE GENOMIC DNA]</scope>
</reference>
<dbReference type="Pfam" id="PF13545">
    <property type="entry name" value="HTH_Crp_2"/>
    <property type="match status" value="1"/>
</dbReference>
<keyword evidence="1" id="KW-0805">Transcription regulation</keyword>
<dbReference type="Gene3D" id="1.10.10.10">
    <property type="entry name" value="Winged helix-like DNA-binding domain superfamily/Winged helix DNA-binding domain"/>
    <property type="match status" value="2"/>
</dbReference>
<dbReference type="SUPFAM" id="SSF48008">
    <property type="entry name" value="GntR ligand-binding domain-like"/>
    <property type="match status" value="1"/>
</dbReference>
<organism evidence="5 6">
    <name type="scientific">Paracidovorax wautersii</name>
    <dbReference type="NCBI Taxonomy" id="1177982"/>
    <lineage>
        <taxon>Bacteria</taxon>
        <taxon>Pseudomonadati</taxon>
        <taxon>Pseudomonadota</taxon>
        <taxon>Betaproteobacteria</taxon>
        <taxon>Burkholderiales</taxon>
        <taxon>Comamonadaceae</taxon>
        <taxon>Paracidovorax</taxon>
    </lineage>
</organism>
<dbReference type="Proteomes" id="UP000461670">
    <property type="component" value="Unassembled WGS sequence"/>
</dbReference>
<dbReference type="InterPro" id="IPR000524">
    <property type="entry name" value="Tscrpt_reg_HTH_GntR"/>
</dbReference>
<dbReference type="InterPro" id="IPR008920">
    <property type="entry name" value="TF_FadR/GntR_C"/>
</dbReference>
<evidence type="ECO:0000256" key="2">
    <source>
        <dbReference type="ARBA" id="ARBA00023125"/>
    </source>
</evidence>
<dbReference type="SUPFAM" id="SSF46785">
    <property type="entry name" value="Winged helix' DNA-binding domain"/>
    <property type="match status" value="2"/>
</dbReference>
<dbReference type="Gene3D" id="1.20.120.530">
    <property type="entry name" value="GntR ligand-binding domain-like"/>
    <property type="match status" value="1"/>
</dbReference>
<dbReference type="GO" id="GO:0003677">
    <property type="term" value="F:DNA binding"/>
    <property type="evidence" value="ECO:0007669"/>
    <property type="project" value="UniProtKB-KW"/>
</dbReference>
<keyword evidence="3" id="KW-0804">Transcription</keyword>
<dbReference type="AlphaFoldDB" id="A0A7V8FMD0"/>